<name>A0A2S6CGT8_9PEZI</name>
<feature type="region of interest" description="Disordered" evidence="1">
    <location>
        <begin position="199"/>
        <end position="399"/>
    </location>
</feature>
<dbReference type="EMBL" id="PNEN01000435">
    <property type="protein sequence ID" value="PPJ58939.1"/>
    <property type="molecule type" value="Genomic_DNA"/>
</dbReference>
<dbReference type="AlphaFoldDB" id="A0A2S6CGT8"/>
<feature type="signal peptide" evidence="2">
    <location>
        <begin position="1"/>
        <end position="20"/>
    </location>
</feature>
<feature type="compositionally biased region" description="Low complexity" evidence="1">
    <location>
        <begin position="285"/>
        <end position="390"/>
    </location>
</feature>
<dbReference type="STRING" id="357750.A0A2S6CGT8"/>
<feature type="compositionally biased region" description="Polar residues" evidence="1">
    <location>
        <begin position="204"/>
        <end position="248"/>
    </location>
</feature>
<keyword evidence="2" id="KW-0732">Signal</keyword>
<gene>
    <name evidence="3" type="ORF">CBER1_04123</name>
</gene>
<accession>A0A2S6CGT8</accession>
<dbReference type="OrthoDB" id="4817850at2759"/>
<evidence type="ECO:0000256" key="2">
    <source>
        <dbReference type="SAM" id="SignalP"/>
    </source>
</evidence>
<keyword evidence="4" id="KW-1185">Reference proteome</keyword>
<evidence type="ECO:0000313" key="4">
    <source>
        <dbReference type="Proteomes" id="UP000237631"/>
    </source>
</evidence>
<evidence type="ECO:0000256" key="1">
    <source>
        <dbReference type="SAM" id="MobiDB-lite"/>
    </source>
</evidence>
<feature type="chain" id="PRO_5015783415" evidence="2">
    <location>
        <begin position="21"/>
        <end position="399"/>
    </location>
</feature>
<reference evidence="4" key="1">
    <citation type="journal article" date="2017" name="bioRxiv">
        <title>Conservation of a gene cluster reveals novel cercosporin biosynthetic mechanisms and extends production to the genus Colletotrichum.</title>
        <authorList>
            <person name="de Jonge R."/>
            <person name="Ebert M.K."/>
            <person name="Huitt-Roehl C.R."/>
            <person name="Pal P."/>
            <person name="Suttle J.C."/>
            <person name="Spanner R.E."/>
            <person name="Neubauer J.D."/>
            <person name="Jurick W.M.II."/>
            <person name="Stott K.A."/>
            <person name="Secor G.A."/>
            <person name="Thomma B.P.H.J."/>
            <person name="Van de Peer Y."/>
            <person name="Townsend C.A."/>
            <person name="Bolton M.D."/>
        </authorList>
    </citation>
    <scope>NUCLEOTIDE SEQUENCE [LARGE SCALE GENOMIC DNA]</scope>
    <source>
        <strain evidence="4">CBS538.71</strain>
    </source>
</reference>
<organism evidence="3 4">
    <name type="scientific">Cercospora berteroae</name>
    <dbReference type="NCBI Taxonomy" id="357750"/>
    <lineage>
        <taxon>Eukaryota</taxon>
        <taxon>Fungi</taxon>
        <taxon>Dikarya</taxon>
        <taxon>Ascomycota</taxon>
        <taxon>Pezizomycotina</taxon>
        <taxon>Dothideomycetes</taxon>
        <taxon>Dothideomycetidae</taxon>
        <taxon>Mycosphaerellales</taxon>
        <taxon>Mycosphaerellaceae</taxon>
        <taxon>Cercospora</taxon>
    </lineage>
</organism>
<feature type="compositionally biased region" description="Polar residues" evidence="1">
    <location>
        <begin position="257"/>
        <end position="280"/>
    </location>
</feature>
<sequence length="399" mass="42145">MALVTVSKLFTLSLVGFAAAFPKPAGPDGSLSLIKRAEPNDCSKAGKYYNPGLDEQKVNIYVKTNSVRHGVGWKCWNDYFIVPGWVTENKKPWARIDSSERYGNVDWRITKDQSTCKTKTWEVGGSVSFAEVLKVLSVEASGRYSQAVQECGGDYTDCMSDWGADVTYEILSCDSPCSDTNKCGNTNGKKCPKAADMHLKSVDGSGSSSDTNQGTNTKPHGQTNPNGGSSADQTKPNPDSESSSQGTTGAPADQKKLTSSTPNSNIDPSSLGQDGTTQPTDNKDSSAATNADTSNNGTSNNDASNNDASNNDASNNDASNTDTSNTDTSNNDTSNNDTFDNDTSNIDTSNTDTSNTDNSNDDTSQTDTFNNDTSNTDTSNNDTDGGDSSSVSGETESAR</sequence>
<protein>
    <submittedName>
        <fullName evidence="3">Uncharacterized protein</fullName>
    </submittedName>
</protein>
<comment type="caution">
    <text evidence="3">The sequence shown here is derived from an EMBL/GenBank/DDBJ whole genome shotgun (WGS) entry which is preliminary data.</text>
</comment>
<proteinExistence type="predicted"/>
<dbReference type="Proteomes" id="UP000237631">
    <property type="component" value="Unassembled WGS sequence"/>
</dbReference>
<evidence type="ECO:0000313" key="3">
    <source>
        <dbReference type="EMBL" id="PPJ58939.1"/>
    </source>
</evidence>